<reference evidence="1 2" key="1">
    <citation type="submission" date="2023-07" db="EMBL/GenBank/DDBJ databases">
        <title>Genomic Encyclopedia of Type Strains, Phase IV (KMG-IV): sequencing the most valuable type-strain genomes for metagenomic binning, comparative biology and taxonomic classification.</title>
        <authorList>
            <person name="Goeker M."/>
        </authorList>
    </citation>
    <scope>NUCLEOTIDE SEQUENCE [LARGE SCALE GENOMIC DNA]</scope>
    <source>
        <strain evidence="1 2">DSM 16419</strain>
    </source>
</reference>
<evidence type="ECO:0000313" key="1">
    <source>
        <dbReference type="EMBL" id="MDQ0428937.1"/>
    </source>
</evidence>
<proteinExistence type="predicted"/>
<sequence length="45" mass="5287">MSLRFFMIKSVALLYYLSDLCVYIDKSVALLYLNFYSVNESVILK</sequence>
<gene>
    <name evidence="1" type="ORF">QOZ98_001764</name>
</gene>
<name>A0ABU0GUA6_9BACL</name>
<organism evidence="1 2">
    <name type="scientific">Planomicrobium stackebrandtii</name>
    <dbReference type="NCBI Taxonomy" id="253160"/>
    <lineage>
        <taxon>Bacteria</taxon>
        <taxon>Bacillati</taxon>
        <taxon>Bacillota</taxon>
        <taxon>Bacilli</taxon>
        <taxon>Bacillales</taxon>
        <taxon>Caryophanaceae</taxon>
        <taxon>Planomicrobium</taxon>
    </lineage>
</organism>
<accession>A0ABU0GUA6</accession>
<keyword evidence="2" id="KW-1185">Reference proteome</keyword>
<evidence type="ECO:0000313" key="2">
    <source>
        <dbReference type="Proteomes" id="UP001241988"/>
    </source>
</evidence>
<protein>
    <submittedName>
        <fullName evidence="1">Uncharacterized protein</fullName>
    </submittedName>
</protein>
<comment type="caution">
    <text evidence="1">The sequence shown here is derived from an EMBL/GenBank/DDBJ whole genome shotgun (WGS) entry which is preliminary data.</text>
</comment>
<dbReference type="EMBL" id="JAUSWB010000004">
    <property type="protein sequence ID" value="MDQ0428937.1"/>
    <property type="molecule type" value="Genomic_DNA"/>
</dbReference>
<dbReference type="Proteomes" id="UP001241988">
    <property type="component" value="Unassembled WGS sequence"/>
</dbReference>